<dbReference type="GO" id="GO:0051087">
    <property type="term" value="F:protein-folding chaperone binding"/>
    <property type="evidence" value="ECO:0007669"/>
    <property type="project" value="InterPro"/>
</dbReference>
<dbReference type="InterPro" id="IPR036533">
    <property type="entry name" value="BAG_dom_sf"/>
</dbReference>
<dbReference type="PANTHER" id="PTHR33322">
    <property type="entry name" value="BAG DOMAIN CONTAINING PROTEIN, EXPRESSED"/>
    <property type="match status" value="1"/>
</dbReference>
<protein>
    <recommendedName>
        <fullName evidence="4">BAG domain-containing protein</fullName>
    </recommendedName>
</protein>
<dbReference type="Proteomes" id="UP000829196">
    <property type="component" value="Unassembled WGS sequence"/>
</dbReference>
<dbReference type="PROSITE" id="PS51035">
    <property type="entry name" value="BAG"/>
    <property type="match status" value="1"/>
</dbReference>
<gene>
    <name evidence="5" type="ORF">KFK09_025862</name>
</gene>
<accession>A0A8T3A724</accession>
<feature type="domain" description="BAG" evidence="4">
    <location>
        <begin position="89"/>
        <end position="156"/>
    </location>
</feature>
<reference evidence="5" key="1">
    <citation type="journal article" date="2022" name="Front. Genet.">
        <title>Chromosome-Scale Assembly of the Dendrobium nobile Genome Provides Insights Into the Molecular Mechanism of the Biosynthesis of the Medicinal Active Ingredient of Dendrobium.</title>
        <authorList>
            <person name="Xu Q."/>
            <person name="Niu S.-C."/>
            <person name="Li K.-L."/>
            <person name="Zheng P.-J."/>
            <person name="Zhang X.-J."/>
            <person name="Jia Y."/>
            <person name="Liu Y."/>
            <person name="Niu Y.-X."/>
            <person name="Yu L.-H."/>
            <person name="Chen D.-F."/>
            <person name="Zhang G.-Q."/>
        </authorList>
    </citation>
    <scope>NUCLEOTIDE SEQUENCE</scope>
    <source>
        <tissue evidence="5">Leaf</tissue>
    </source>
</reference>
<dbReference type="GO" id="GO:0009506">
    <property type="term" value="C:plasmodesma"/>
    <property type="evidence" value="ECO:0007669"/>
    <property type="project" value="TreeGrafter"/>
</dbReference>
<dbReference type="SMART" id="SM00264">
    <property type="entry name" value="BAG"/>
    <property type="match status" value="1"/>
</dbReference>
<evidence type="ECO:0000313" key="6">
    <source>
        <dbReference type="Proteomes" id="UP000829196"/>
    </source>
</evidence>
<dbReference type="PANTHER" id="PTHR33322:SF4">
    <property type="entry name" value="BAG DOMAIN CONTAINING PROTEIN, EXPRESSED"/>
    <property type="match status" value="1"/>
</dbReference>
<dbReference type="InterPro" id="IPR003103">
    <property type="entry name" value="BAG_domain"/>
</dbReference>
<dbReference type="OrthoDB" id="696633at2759"/>
<dbReference type="InterPro" id="IPR000048">
    <property type="entry name" value="IQ_motif_EF-hand-BS"/>
</dbReference>
<dbReference type="Pfam" id="PF02179">
    <property type="entry name" value="BAG"/>
    <property type="match status" value="1"/>
</dbReference>
<feature type="coiled-coil region" evidence="2">
    <location>
        <begin position="86"/>
        <end position="113"/>
    </location>
</feature>
<keyword evidence="6" id="KW-1185">Reference proteome</keyword>
<evidence type="ECO:0000313" key="5">
    <source>
        <dbReference type="EMBL" id="KAI0491602.1"/>
    </source>
</evidence>
<evidence type="ECO:0000256" key="1">
    <source>
        <dbReference type="ARBA" id="ARBA00023186"/>
    </source>
</evidence>
<dbReference type="SUPFAM" id="SSF63491">
    <property type="entry name" value="BAG domain"/>
    <property type="match status" value="1"/>
</dbReference>
<proteinExistence type="predicted"/>
<keyword evidence="2" id="KW-0175">Coiled coil</keyword>
<dbReference type="SMR" id="A0A8T3A724"/>
<dbReference type="Pfam" id="PF00612">
    <property type="entry name" value="IQ"/>
    <property type="match status" value="1"/>
</dbReference>
<dbReference type="GO" id="GO:0006457">
    <property type="term" value="P:protein folding"/>
    <property type="evidence" value="ECO:0007669"/>
    <property type="project" value="TreeGrafter"/>
</dbReference>
<dbReference type="InterPro" id="IPR040400">
    <property type="entry name" value="BAG5/6/7/8"/>
</dbReference>
<keyword evidence="1" id="KW-0143">Chaperone</keyword>
<organism evidence="5 6">
    <name type="scientific">Dendrobium nobile</name>
    <name type="common">Orchid</name>
    <dbReference type="NCBI Taxonomy" id="94219"/>
    <lineage>
        <taxon>Eukaryota</taxon>
        <taxon>Viridiplantae</taxon>
        <taxon>Streptophyta</taxon>
        <taxon>Embryophyta</taxon>
        <taxon>Tracheophyta</taxon>
        <taxon>Spermatophyta</taxon>
        <taxon>Magnoliopsida</taxon>
        <taxon>Liliopsida</taxon>
        <taxon>Asparagales</taxon>
        <taxon>Orchidaceae</taxon>
        <taxon>Epidendroideae</taxon>
        <taxon>Malaxideae</taxon>
        <taxon>Dendrobiinae</taxon>
        <taxon>Dendrobium</taxon>
    </lineage>
</organism>
<name>A0A8T3A724_DENNO</name>
<dbReference type="EMBL" id="JAGYWB010000018">
    <property type="protein sequence ID" value="KAI0491602.1"/>
    <property type="molecule type" value="Genomic_DNA"/>
</dbReference>
<evidence type="ECO:0000259" key="4">
    <source>
        <dbReference type="PROSITE" id="PS51035"/>
    </source>
</evidence>
<feature type="region of interest" description="Disordered" evidence="3">
    <location>
        <begin position="172"/>
        <end position="197"/>
    </location>
</feature>
<sequence length="389" mass="43290">MANSFNRYHWNPIRHGYYPQPQVLLQSINPKVINIPVQFIGTDERTTKMSPATPALVPSEEARMSAAVTIQRAVRGFVVRKNARVVRQVAAEVDEMERMLKEEEAKIRMDARERLRVNEALMALLLRLDTVRGVREFRKKIIRRVITLQETIDSISPAADGTTPAIGIAEDREYSSSEAAEESLIDNEKEADQTLDQDEETNGADKELEMEIHPSVGSPNGKSDLVAAGDDGTISMSAIAEDRKDLMFEAAEDTNEAATEMEMKIQELDESANRQSNLIGLGIGSGVDSLDTEEIPKGDDLLSSKCSSLMVDSLTEEKGQEGIGMREMMQNMAAENEILKQMVEQLCATSAEQCSLMEGLAGRIERLERFVVNRMDRRRKKRGPVSSAK</sequence>
<evidence type="ECO:0000256" key="2">
    <source>
        <dbReference type="SAM" id="Coils"/>
    </source>
</evidence>
<dbReference type="PROSITE" id="PS50096">
    <property type="entry name" value="IQ"/>
    <property type="match status" value="1"/>
</dbReference>
<comment type="caution">
    <text evidence="5">The sequence shown here is derived from an EMBL/GenBank/DDBJ whole genome shotgun (WGS) entry which is preliminary data.</text>
</comment>
<dbReference type="AlphaFoldDB" id="A0A8T3A724"/>
<evidence type="ECO:0000256" key="3">
    <source>
        <dbReference type="SAM" id="MobiDB-lite"/>
    </source>
</evidence>
<dbReference type="Gene3D" id="1.20.58.120">
    <property type="entry name" value="BAG domain"/>
    <property type="match status" value="1"/>
</dbReference>